<keyword evidence="1" id="KW-0028">Amino-acid biosynthesis</keyword>
<protein>
    <submittedName>
        <fullName evidence="4">Acireductone synthase</fullName>
        <ecNumber evidence="4">3.1.3.77</ecNumber>
    </submittedName>
</protein>
<dbReference type="InterPro" id="IPR023214">
    <property type="entry name" value="HAD_sf"/>
</dbReference>
<dbReference type="SUPFAM" id="SSF56784">
    <property type="entry name" value="HAD-like"/>
    <property type="match status" value="1"/>
</dbReference>
<dbReference type="Gene3D" id="1.10.720.60">
    <property type="match status" value="1"/>
</dbReference>
<organism evidence="4 5">
    <name type="scientific">Leptospira fletcheri</name>
    <dbReference type="NCBI Taxonomy" id="2484981"/>
    <lineage>
        <taxon>Bacteria</taxon>
        <taxon>Pseudomonadati</taxon>
        <taxon>Spirochaetota</taxon>
        <taxon>Spirochaetia</taxon>
        <taxon>Leptospirales</taxon>
        <taxon>Leptospiraceae</taxon>
        <taxon>Leptospira</taxon>
    </lineage>
</organism>
<dbReference type="Proteomes" id="UP000298458">
    <property type="component" value="Unassembled WGS sequence"/>
</dbReference>
<dbReference type="EC" id="3.1.3.77" evidence="4"/>
<dbReference type="SFLD" id="SFLDG01133">
    <property type="entry name" value="C1.5.4:_Enolase-phosphatase_Li"/>
    <property type="match status" value="1"/>
</dbReference>
<dbReference type="InterPro" id="IPR036412">
    <property type="entry name" value="HAD-like_sf"/>
</dbReference>
<dbReference type="GO" id="GO:0043874">
    <property type="term" value="F:acireductone synthase activity"/>
    <property type="evidence" value="ECO:0007669"/>
    <property type="project" value="UniProtKB-EC"/>
</dbReference>
<dbReference type="Gene3D" id="3.40.50.1000">
    <property type="entry name" value="HAD superfamily/HAD-like"/>
    <property type="match status" value="1"/>
</dbReference>
<dbReference type="AlphaFoldDB" id="A0A4R9GJP0"/>
<name>A0A4R9GJP0_9LEPT</name>
<evidence type="ECO:0000256" key="2">
    <source>
        <dbReference type="ARBA" id="ARBA00022801"/>
    </source>
</evidence>
<dbReference type="Pfam" id="PF00702">
    <property type="entry name" value="Hydrolase"/>
    <property type="match status" value="1"/>
</dbReference>
<dbReference type="CDD" id="cd01629">
    <property type="entry name" value="HAD_EP"/>
    <property type="match status" value="1"/>
</dbReference>
<evidence type="ECO:0000256" key="3">
    <source>
        <dbReference type="ARBA" id="ARBA00023167"/>
    </source>
</evidence>
<proteinExistence type="predicted"/>
<dbReference type="PANTHER" id="PTHR20371:SF1">
    <property type="entry name" value="ENOLASE-PHOSPHATASE E1"/>
    <property type="match status" value="1"/>
</dbReference>
<dbReference type="NCBIfam" id="TIGR01549">
    <property type="entry name" value="HAD-SF-IA-v1"/>
    <property type="match status" value="1"/>
</dbReference>
<dbReference type="EMBL" id="RQET01000004">
    <property type="protein sequence ID" value="TGK12396.1"/>
    <property type="molecule type" value="Genomic_DNA"/>
</dbReference>
<evidence type="ECO:0000313" key="4">
    <source>
        <dbReference type="EMBL" id="TGK12396.1"/>
    </source>
</evidence>
<dbReference type="GO" id="GO:0000287">
    <property type="term" value="F:magnesium ion binding"/>
    <property type="evidence" value="ECO:0007669"/>
    <property type="project" value="InterPro"/>
</dbReference>
<dbReference type="InterPro" id="IPR006439">
    <property type="entry name" value="HAD-SF_hydro_IA"/>
</dbReference>
<reference evidence="4" key="1">
    <citation type="journal article" date="2019" name="PLoS Negl. Trop. Dis.">
        <title>Revisiting the worldwide diversity of Leptospira species in the environment.</title>
        <authorList>
            <person name="Vincent A.T."/>
            <person name="Schiettekatte O."/>
            <person name="Bourhy P."/>
            <person name="Veyrier F.J."/>
            <person name="Picardeau M."/>
        </authorList>
    </citation>
    <scope>NUCLEOTIDE SEQUENCE [LARGE SCALE GENOMIC DNA]</scope>
    <source>
        <strain evidence="4">SSW15</strain>
    </source>
</reference>
<gene>
    <name evidence="4" type="primary">mtnC</name>
    <name evidence="4" type="ORF">EHO60_09115</name>
</gene>
<dbReference type="SFLD" id="SFLDG01129">
    <property type="entry name" value="C1.5:_HAD__Beta-PGM__Phosphata"/>
    <property type="match status" value="1"/>
</dbReference>
<dbReference type="InterPro" id="IPR023943">
    <property type="entry name" value="Enolase-ppase_E1"/>
</dbReference>
<dbReference type="PRINTS" id="PR00413">
    <property type="entry name" value="HADHALOGNASE"/>
</dbReference>
<evidence type="ECO:0000256" key="1">
    <source>
        <dbReference type="ARBA" id="ARBA00022605"/>
    </source>
</evidence>
<keyword evidence="3" id="KW-0486">Methionine biosynthesis</keyword>
<dbReference type="PANTHER" id="PTHR20371">
    <property type="entry name" value="ENOLASE-PHOSPHATASE E1"/>
    <property type="match status" value="1"/>
</dbReference>
<dbReference type="GO" id="GO:0019509">
    <property type="term" value="P:L-methionine salvage from methylthioadenosine"/>
    <property type="evidence" value="ECO:0007669"/>
    <property type="project" value="InterPro"/>
</dbReference>
<dbReference type="OrthoDB" id="9797416at2"/>
<accession>A0A4R9GJP0</accession>
<keyword evidence="5" id="KW-1185">Reference proteome</keyword>
<sequence>MKQETPNVFLFDIEGTTTPIEFVHKVLFPYSDSKFLSFFREQFPEEKRFEEFKTASEKETEFDGPLEKTPESLSRFCSYLVSKDRKLGALKETQGKIWKRGYESGELKSTIFSDVPSFLGKIRNSGKSAAVYSSGSVEAQVLIFRYCEAGDLTPYFRSYFDTEVGGKREPESYLRIADRLGVSPNEIVFFTDIKEEAEAAISVGIRPFLMERPGNVPQGPHSFPTLRTFDDVPPDFLGT</sequence>
<evidence type="ECO:0000313" key="5">
    <source>
        <dbReference type="Proteomes" id="UP000298458"/>
    </source>
</evidence>
<comment type="caution">
    <text evidence="4">The sequence shown here is derived from an EMBL/GenBank/DDBJ whole genome shotgun (WGS) entry which is preliminary data.</text>
</comment>
<dbReference type="RefSeq" id="WP_135767794.1">
    <property type="nucleotide sequence ID" value="NZ_RQET01000004.1"/>
</dbReference>
<dbReference type="NCBIfam" id="TIGR01691">
    <property type="entry name" value="enolase-ppase"/>
    <property type="match status" value="1"/>
</dbReference>
<dbReference type="SFLD" id="SFLDS00003">
    <property type="entry name" value="Haloacid_Dehalogenase"/>
    <property type="match status" value="1"/>
</dbReference>
<keyword evidence="2 4" id="KW-0378">Hydrolase</keyword>